<feature type="domain" description="ABM" evidence="1">
    <location>
        <begin position="2"/>
        <end position="94"/>
    </location>
</feature>
<protein>
    <recommendedName>
        <fullName evidence="1">ABM domain-containing protein</fullName>
    </recommendedName>
</protein>
<comment type="caution">
    <text evidence="2">The sequence shown here is derived from an EMBL/GenBank/DDBJ whole genome shotgun (WGS) entry which is preliminary data.</text>
</comment>
<dbReference type="PROSITE" id="PS51725">
    <property type="entry name" value="ABM"/>
    <property type="match status" value="1"/>
</dbReference>
<evidence type="ECO:0000313" key="3">
    <source>
        <dbReference type="Proteomes" id="UP000610966"/>
    </source>
</evidence>
<dbReference type="EMBL" id="BOOG01000037">
    <property type="protein sequence ID" value="GIH71594.1"/>
    <property type="molecule type" value="Genomic_DNA"/>
</dbReference>
<dbReference type="Proteomes" id="UP000610966">
    <property type="component" value="Unassembled WGS sequence"/>
</dbReference>
<organism evidence="2 3">
    <name type="scientific">Sphaerimonospora thailandensis</name>
    <dbReference type="NCBI Taxonomy" id="795644"/>
    <lineage>
        <taxon>Bacteria</taxon>
        <taxon>Bacillati</taxon>
        <taxon>Actinomycetota</taxon>
        <taxon>Actinomycetes</taxon>
        <taxon>Streptosporangiales</taxon>
        <taxon>Streptosporangiaceae</taxon>
        <taxon>Sphaerimonospora</taxon>
    </lineage>
</organism>
<dbReference type="Gene3D" id="3.30.70.100">
    <property type="match status" value="1"/>
</dbReference>
<dbReference type="InterPro" id="IPR011008">
    <property type="entry name" value="Dimeric_a/b-barrel"/>
</dbReference>
<sequence>MFDLIVLLTVKEAADIPAVVDALVRMRPLCLAEPGCVSWEALHSTADPAEFTLVERWESREHWEAHGELDAIQKVYLPEILPRVTREVHPSDRLEGGP</sequence>
<dbReference type="Pfam" id="PF03992">
    <property type="entry name" value="ABM"/>
    <property type="match status" value="1"/>
</dbReference>
<dbReference type="AlphaFoldDB" id="A0A8J3RBF0"/>
<evidence type="ECO:0000259" key="1">
    <source>
        <dbReference type="PROSITE" id="PS51725"/>
    </source>
</evidence>
<gene>
    <name evidence="2" type="ORF">Mth01_38470</name>
</gene>
<evidence type="ECO:0000313" key="2">
    <source>
        <dbReference type="EMBL" id="GIH71594.1"/>
    </source>
</evidence>
<proteinExistence type="predicted"/>
<accession>A0A8J3RBF0</accession>
<reference evidence="2" key="1">
    <citation type="submission" date="2021-01" db="EMBL/GenBank/DDBJ databases">
        <title>Whole genome shotgun sequence of Sphaerimonospora thailandensis NBRC 107569.</title>
        <authorList>
            <person name="Komaki H."/>
            <person name="Tamura T."/>
        </authorList>
    </citation>
    <scope>NUCLEOTIDE SEQUENCE</scope>
    <source>
        <strain evidence="2">NBRC 107569</strain>
    </source>
</reference>
<dbReference type="RefSeq" id="WP_204017288.1">
    <property type="nucleotide sequence ID" value="NZ_BOOG01000037.1"/>
</dbReference>
<keyword evidence="3" id="KW-1185">Reference proteome</keyword>
<name>A0A8J3RBF0_9ACTN</name>
<dbReference type="SUPFAM" id="SSF54909">
    <property type="entry name" value="Dimeric alpha+beta barrel"/>
    <property type="match status" value="1"/>
</dbReference>
<dbReference type="InterPro" id="IPR007138">
    <property type="entry name" value="ABM_dom"/>
</dbReference>